<dbReference type="InterPro" id="IPR018392">
    <property type="entry name" value="LysM"/>
</dbReference>
<dbReference type="AlphaFoldDB" id="A0A8H5WNA6"/>
<dbReference type="SMART" id="SM01111">
    <property type="entry name" value="CVNH"/>
    <property type="match status" value="1"/>
</dbReference>
<gene>
    <name evidence="4" type="ORF">FHETE_7223</name>
</gene>
<feature type="domain" description="LysM" evidence="3">
    <location>
        <begin position="328"/>
        <end position="372"/>
    </location>
</feature>
<dbReference type="EMBL" id="JAAGWQ010000137">
    <property type="protein sequence ID" value="KAF5664114.1"/>
    <property type="molecule type" value="Genomic_DNA"/>
</dbReference>
<feature type="compositionally biased region" description="Low complexity" evidence="2">
    <location>
        <begin position="62"/>
        <end position="83"/>
    </location>
</feature>
<organism evidence="4 5">
    <name type="scientific">Fusarium heterosporum</name>
    <dbReference type="NCBI Taxonomy" id="42747"/>
    <lineage>
        <taxon>Eukaryota</taxon>
        <taxon>Fungi</taxon>
        <taxon>Dikarya</taxon>
        <taxon>Ascomycota</taxon>
        <taxon>Pezizomycotina</taxon>
        <taxon>Sordariomycetes</taxon>
        <taxon>Hypocreomycetidae</taxon>
        <taxon>Hypocreales</taxon>
        <taxon>Nectriaceae</taxon>
        <taxon>Fusarium</taxon>
        <taxon>Fusarium heterosporum species complex</taxon>
    </lineage>
</organism>
<dbReference type="Proteomes" id="UP000567885">
    <property type="component" value="Unassembled WGS sequence"/>
</dbReference>
<feature type="compositionally biased region" description="Basic and acidic residues" evidence="2">
    <location>
        <begin position="184"/>
        <end position="229"/>
    </location>
</feature>
<evidence type="ECO:0000313" key="5">
    <source>
        <dbReference type="Proteomes" id="UP000567885"/>
    </source>
</evidence>
<dbReference type="Pfam" id="PF08881">
    <property type="entry name" value="CVNH"/>
    <property type="match status" value="1"/>
</dbReference>
<feature type="compositionally biased region" description="Gly residues" evidence="2">
    <location>
        <begin position="13"/>
        <end position="36"/>
    </location>
</feature>
<comment type="similarity">
    <text evidence="1">Belongs to the secreted LysM effector family.</text>
</comment>
<dbReference type="InterPro" id="IPR011058">
    <property type="entry name" value="Cyanovirin-N"/>
</dbReference>
<proteinExistence type="inferred from homology"/>
<feature type="region of interest" description="Disordered" evidence="2">
    <location>
        <begin position="1"/>
        <end position="166"/>
    </location>
</feature>
<feature type="compositionally biased region" description="Low complexity" evidence="2">
    <location>
        <begin position="37"/>
        <end position="54"/>
    </location>
</feature>
<feature type="compositionally biased region" description="Gly residues" evidence="2">
    <location>
        <begin position="145"/>
        <end position="162"/>
    </location>
</feature>
<dbReference type="Pfam" id="PF01476">
    <property type="entry name" value="LysM"/>
    <property type="match status" value="1"/>
</dbReference>
<dbReference type="PANTHER" id="PTHR37014:SF1">
    <property type="entry name" value="EXPRESSION LETHALITY PROTEIN HEL10, PUTATIVE (AFU_ORTHOLOGUE AFUA_1G06580)-RELATED"/>
    <property type="match status" value="1"/>
</dbReference>
<dbReference type="CDD" id="cd00118">
    <property type="entry name" value="LysM"/>
    <property type="match status" value="1"/>
</dbReference>
<feature type="compositionally biased region" description="Low complexity" evidence="2">
    <location>
        <begin position="1"/>
        <end position="12"/>
    </location>
</feature>
<dbReference type="SMART" id="SM00257">
    <property type="entry name" value="LysM"/>
    <property type="match status" value="1"/>
</dbReference>
<dbReference type="InterPro" id="IPR036779">
    <property type="entry name" value="LysM_dom_sf"/>
</dbReference>
<keyword evidence="5" id="KW-1185">Reference proteome</keyword>
<dbReference type="Pfam" id="PF05433">
    <property type="entry name" value="Rick_17kDa_Anti"/>
    <property type="match status" value="1"/>
</dbReference>
<evidence type="ECO:0000313" key="4">
    <source>
        <dbReference type="EMBL" id="KAF5664114.1"/>
    </source>
</evidence>
<evidence type="ECO:0000259" key="3">
    <source>
        <dbReference type="PROSITE" id="PS51782"/>
    </source>
</evidence>
<feature type="compositionally biased region" description="Low complexity" evidence="2">
    <location>
        <begin position="238"/>
        <end position="249"/>
    </location>
</feature>
<dbReference type="PROSITE" id="PS51782">
    <property type="entry name" value="LYSM"/>
    <property type="match status" value="1"/>
</dbReference>
<feature type="region of interest" description="Disordered" evidence="2">
    <location>
        <begin position="184"/>
        <end position="270"/>
    </location>
</feature>
<dbReference type="SUPFAM" id="SSF51322">
    <property type="entry name" value="Cyanovirin-N"/>
    <property type="match status" value="1"/>
</dbReference>
<dbReference type="SUPFAM" id="SSF54106">
    <property type="entry name" value="LysM domain"/>
    <property type="match status" value="1"/>
</dbReference>
<name>A0A8H5WNA6_FUSHE</name>
<evidence type="ECO:0000256" key="2">
    <source>
        <dbReference type="SAM" id="MobiDB-lite"/>
    </source>
</evidence>
<evidence type="ECO:0000256" key="1">
    <source>
        <dbReference type="ARBA" id="ARBA00044955"/>
    </source>
</evidence>
<dbReference type="OrthoDB" id="2107166at2759"/>
<reference evidence="4 5" key="1">
    <citation type="submission" date="2020-05" db="EMBL/GenBank/DDBJ databases">
        <title>Identification and distribution of gene clusters putatively required for synthesis of sphingolipid metabolism inhibitors in phylogenetically diverse species of the filamentous fungus Fusarium.</title>
        <authorList>
            <person name="Kim H.-S."/>
            <person name="Busman M."/>
            <person name="Brown D.W."/>
            <person name="Divon H."/>
            <person name="Uhlig S."/>
            <person name="Proctor R.H."/>
        </authorList>
    </citation>
    <scope>NUCLEOTIDE SEQUENCE [LARGE SCALE GENOMIC DNA]</scope>
    <source>
        <strain evidence="4 5">NRRL 20693</strain>
    </source>
</reference>
<dbReference type="PANTHER" id="PTHR37014">
    <property type="entry name" value="EXPRESSION LETHALITY PROTEIN HEL10, PUTATIVE (AFU_ORTHOLOGUE AFUA_1G06580)-RELATED"/>
    <property type="match status" value="1"/>
</dbReference>
<dbReference type="Gene3D" id="2.30.60.10">
    <property type="entry name" value="Cyanovirin-N"/>
    <property type="match status" value="1"/>
</dbReference>
<dbReference type="InterPro" id="IPR008816">
    <property type="entry name" value="Gly_zipper_2TM_dom"/>
</dbReference>
<sequence>MTYHGNQDNYQQGQGGYNQGGNGQEGYGQGGYGQGGDNRQQYGQQQYGQQQYGQQEGGQQGYGQQQDSRQQGGYQHSNHQQGGYQQGGFGLSQSYYQDSHQNKHSYPPAGPSYGQGPPPTHSQGSQGQFDDGDGQDGERGLTGALAGGAAGAFGGHKIGGATGHSKSSTIIGALAGAFGGHKMQDAAEDWKDGRDEKKEEEKRREEEEKRRREEDEKRRHDRRDDDRYDSHRRRRSCSRSSRSSRSSSRSSRKSNRRHSRQRSGHFAGHFTASSRDIRLDAHGDYVLHASCRREDGDYQNTSISLNKILENDRGSFRWSAGGDHGASSSVTVQQGDTLRGIAARFNCTFEEIARHNNISNPDLIYPGQTLQVPGGGRHGGGGFASSARNVRLVDGGQRLEGDLSRDGDWVTSSIVLDERIRNFNGTLELV</sequence>
<comment type="caution">
    <text evidence="4">The sequence shown here is derived from an EMBL/GenBank/DDBJ whole genome shotgun (WGS) entry which is preliminary data.</text>
</comment>
<dbReference type="InterPro" id="IPR036673">
    <property type="entry name" value="Cyanovirin-N_sf"/>
</dbReference>
<feature type="compositionally biased region" description="Basic residues" evidence="2">
    <location>
        <begin position="250"/>
        <end position="263"/>
    </location>
</feature>
<protein>
    <submittedName>
        <fullName evidence="4">CVNH domain-containing protein</fullName>
    </submittedName>
</protein>
<dbReference type="GO" id="GO:0019867">
    <property type="term" value="C:outer membrane"/>
    <property type="evidence" value="ECO:0007669"/>
    <property type="project" value="InterPro"/>
</dbReference>
<dbReference type="Gene3D" id="3.10.350.10">
    <property type="entry name" value="LysM domain"/>
    <property type="match status" value="1"/>
</dbReference>
<accession>A0A8H5WNA6</accession>